<evidence type="ECO:0000313" key="2">
    <source>
        <dbReference type="Proteomes" id="UP001230649"/>
    </source>
</evidence>
<dbReference type="Proteomes" id="UP001230649">
    <property type="component" value="Unassembled WGS sequence"/>
</dbReference>
<evidence type="ECO:0000313" key="1">
    <source>
        <dbReference type="EMBL" id="KAJ9101376.1"/>
    </source>
</evidence>
<dbReference type="EMBL" id="JASBWS010000070">
    <property type="protein sequence ID" value="KAJ9101376.1"/>
    <property type="molecule type" value="Genomic_DNA"/>
</dbReference>
<proteinExistence type="predicted"/>
<name>A0ACC2VQJ6_9TREE</name>
<accession>A0ACC2VQJ6</accession>
<keyword evidence="2" id="KW-1185">Reference proteome</keyword>
<sequence>MSIPRIQSQSLDDSPSAESVLPNLVDHPAAVELDPSAPTLRDTLSVDSPQPKRLSAHRHRPHLHIRHGHRRSNDSTATSTATPRTNLSRKIPENGSQRPQQAQADANDDRVDVDVVSGKGYESPITPEPVPIPDVPDTPPPNRVSGKANGQIRSVWDEVRYEIDEKPGITPIYLTPLLTHLQSLTRSNALKLSTASRTIEHRVAEWGILSDRLQDLDREASEMGVSLVGKREWAVRLGETERAGGEEDADETPLKVLDQLVGATRKSSEALEALAQAVEARGNDVKRLKEKVDGDSVVLERRMGRGLERKMVSIERAQRDAKRRDLIINIVTFTVLFLLGIGISRIAFKFSMLVSTGEWSLALFWEWIGKWCGRVVWLVWRYAG</sequence>
<protein>
    <submittedName>
        <fullName evidence="1">Uncharacterized protein</fullName>
    </submittedName>
</protein>
<reference evidence="1" key="1">
    <citation type="submission" date="2023-04" db="EMBL/GenBank/DDBJ databases">
        <title>Draft Genome sequencing of Naganishia species isolated from polar environments using Oxford Nanopore Technology.</title>
        <authorList>
            <person name="Leo P."/>
            <person name="Venkateswaran K."/>
        </authorList>
    </citation>
    <scope>NUCLEOTIDE SEQUENCE</scope>
    <source>
        <strain evidence="1">MNA-CCFEE 5262</strain>
    </source>
</reference>
<gene>
    <name evidence="1" type="ORF">QFC20_005257</name>
</gene>
<comment type="caution">
    <text evidence="1">The sequence shown here is derived from an EMBL/GenBank/DDBJ whole genome shotgun (WGS) entry which is preliminary data.</text>
</comment>
<organism evidence="1 2">
    <name type="scientific">Naganishia adeliensis</name>
    <dbReference type="NCBI Taxonomy" id="92952"/>
    <lineage>
        <taxon>Eukaryota</taxon>
        <taxon>Fungi</taxon>
        <taxon>Dikarya</taxon>
        <taxon>Basidiomycota</taxon>
        <taxon>Agaricomycotina</taxon>
        <taxon>Tremellomycetes</taxon>
        <taxon>Filobasidiales</taxon>
        <taxon>Filobasidiaceae</taxon>
        <taxon>Naganishia</taxon>
    </lineage>
</organism>